<dbReference type="Pfam" id="PF19905">
    <property type="entry name" value="DUF6378"/>
    <property type="match status" value="1"/>
</dbReference>
<organism evidence="3">
    <name type="scientific">metagenome</name>
    <dbReference type="NCBI Taxonomy" id="256318"/>
    <lineage>
        <taxon>unclassified sequences</taxon>
        <taxon>metagenomes</taxon>
    </lineage>
</organism>
<dbReference type="InterPro" id="IPR045958">
    <property type="entry name" value="DUF6378"/>
</dbReference>
<reference evidence="3" key="1">
    <citation type="submission" date="2018-07" db="EMBL/GenBank/DDBJ databases">
        <authorList>
            <person name="Quirk P.G."/>
            <person name="Krulwich T.A."/>
        </authorList>
    </citation>
    <scope>NUCLEOTIDE SEQUENCE</scope>
</reference>
<feature type="domain" description="DUF6378" evidence="1">
    <location>
        <begin position="6"/>
        <end position="83"/>
    </location>
</feature>
<dbReference type="EMBL" id="UIDG01000620">
    <property type="protein sequence ID" value="SUS08418.1"/>
    <property type="molecule type" value="Genomic_DNA"/>
</dbReference>
<sequence length="86" mass="9316">MNAAMLLQHAQGVIENRERIYGPAAESFQAIAARWSLVLGITVTPAQVALCLIDLKLARLTRDPSHLDSIVDVAGYAACLREVTRA</sequence>
<gene>
    <name evidence="2" type="ORF">DF3PB_160003</name>
    <name evidence="3" type="ORF">DF3PB_670009</name>
</gene>
<evidence type="ECO:0000313" key="2">
    <source>
        <dbReference type="EMBL" id="SUS04951.1"/>
    </source>
</evidence>
<dbReference type="EMBL" id="UIDG01000068">
    <property type="protein sequence ID" value="SUS04951.1"/>
    <property type="molecule type" value="Genomic_DNA"/>
</dbReference>
<accession>A0A380TJT5</accession>
<protein>
    <recommendedName>
        <fullName evidence="1">DUF6378 domain-containing protein</fullName>
    </recommendedName>
</protein>
<dbReference type="AlphaFoldDB" id="A0A380TJT5"/>
<proteinExistence type="predicted"/>
<evidence type="ECO:0000313" key="3">
    <source>
        <dbReference type="EMBL" id="SUS08418.1"/>
    </source>
</evidence>
<evidence type="ECO:0000259" key="1">
    <source>
        <dbReference type="Pfam" id="PF19905"/>
    </source>
</evidence>
<name>A0A380TJT5_9ZZZZ</name>